<organism evidence="1 2">
    <name type="scientific">Eumeta variegata</name>
    <name type="common">Bagworm moth</name>
    <name type="synonym">Eumeta japonica</name>
    <dbReference type="NCBI Taxonomy" id="151549"/>
    <lineage>
        <taxon>Eukaryota</taxon>
        <taxon>Metazoa</taxon>
        <taxon>Ecdysozoa</taxon>
        <taxon>Arthropoda</taxon>
        <taxon>Hexapoda</taxon>
        <taxon>Insecta</taxon>
        <taxon>Pterygota</taxon>
        <taxon>Neoptera</taxon>
        <taxon>Endopterygota</taxon>
        <taxon>Lepidoptera</taxon>
        <taxon>Glossata</taxon>
        <taxon>Ditrysia</taxon>
        <taxon>Tineoidea</taxon>
        <taxon>Psychidae</taxon>
        <taxon>Oiketicinae</taxon>
        <taxon>Eumeta</taxon>
    </lineage>
</organism>
<dbReference type="AlphaFoldDB" id="A0A4C1TR94"/>
<gene>
    <name evidence="1" type="ORF">EVAR_10080_1</name>
</gene>
<comment type="caution">
    <text evidence="1">The sequence shown here is derived from an EMBL/GenBank/DDBJ whole genome shotgun (WGS) entry which is preliminary data.</text>
</comment>
<name>A0A4C1TR94_EUMVA</name>
<sequence length="162" mass="18973">MYVHLQDEKIDISKSVSSQRDTCGERKLTHYRRQRELTAPVGPRVNEANRRYLFGCPARARHQRYLRRLIIREKKRGGHRPRPAPAPRLTDFIALGRLERYRLTYTGFHFRDNLVDLEPCSTPVHVGREPLALRGVVADRRRRPGLTTKVLSEERSECFNIT</sequence>
<proteinExistence type="predicted"/>
<dbReference type="Proteomes" id="UP000299102">
    <property type="component" value="Unassembled WGS sequence"/>
</dbReference>
<evidence type="ECO:0000313" key="1">
    <source>
        <dbReference type="EMBL" id="GBP16512.1"/>
    </source>
</evidence>
<keyword evidence="2" id="KW-1185">Reference proteome</keyword>
<protein>
    <submittedName>
        <fullName evidence="1">Uncharacterized protein</fullName>
    </submittedName>
</protein>
<reference evidence="1 2" key="1">
    <citation type="journal article" date="2019" name="Commun. Biol.">
        <title>The bagworm genome reveals a unique fibroin gene that provides high tensile strength.</title>
        <authorList>
            <person name="Kono N."/>
            <person name="Nakamura H."/>
            <person name="Ohtoshi R."/>
            <person name="Tomita M."/>
            <person name="Numata K."/>
            <person name="Arakawa K."/>
        </authorList>
    </citation>
    <scope>NUCLEOTIDE SEQUENCE [LARGE SCALE GENOMIC DNA]</scope>
</reference>
<accession>A0A4C1TR94</accession>
<dbReference type="EMBL" id="BGZK01000079">
    <property type="protein sequence ID" value="GBP16512.1"/>
    <property type="molecule type" value="Genomic_DNA"/>
</dbReference>
<evidence type="ECO:0000313" key="2">
    <source>
        <dbReference type="Proteomes" id="UP000299102"/>
    </source>
</evidence>